<dbReference type="Proteomes" id="UP000436694">
    <property type="component" value="Unassembled WGS sequence"/>
</dbReference>
<keyword evidence="5" id="KW-0560">Oxidoreductase</keyword>
<dbReference type="AlphaFoldDB" id="A0A844B216"/>
<evidence type="ECO:0000259" key="6">
    <source>
        <dbReference type="Pfam" id="PF00881"/>
    </source>
</evidence>
<gene>
    <name evidence="7" type="ORF">GG681_17250</name>
</gene>
<evidence type="ECO:0000256" key="2">
    <source>
        <dbReference type="ARBA" id="ARBA00007118"/>
    </source>
</evidence>
<evidence type="ECO:0000256" key="3">
    <source>
        <dbReference type="ARBA" id="ARBA00022630"/>
    </source>
</evidence>
<protein>
    <submittedName>
        <fullName evidence="7">Nitroreductase</fullName>
    </submittedName>
</protein>
<proteinExistence type="inferred from homology"/>
<dbReference type="PANTHER" id="PTHR43673:SF2">
    <property type="entry name" value="NITROREDUCTASE"/>
    <property type="match status" value="1"/>
</dbReference>
<dbReference type="EMBL" id="WIXK01000015">
    <property type="protein sequence ID" value="MQY44392.1"/>
    <property type="molecule type" value="Genomic_DNA"/>
</dbReference>
<dbReference type="CDD" id="cd02136">
    <property type="entry name" value="PnbA_NfnB-like"/>
    <property type="match status" value="1"/>
</dbReference>
<evidence type="ECO:0000313" key="8">
    <source>
        <dbReference type="Proteomes" id="UP000436694"/>
    </source>
</evidence>
<sequence length="230" mass="24666">MLPEFAELIKNRRSTRAYTQDRVERSVVERICTAARMAPSGANLQPGAFHVLTGAALAALTGDLKSASADGTPIDLEYSYFPSPMSAALKARQRAAGYALYSALGIGRRDIAARRAQFDRNYEFFGAPVGIIVTIDRNMGKGCFMDLGMAVMGFLLAAESEGLGATGIGAIANYGPIVHQHLGLPNDEMVVCGIALGHPDRDAAVNQFRTDRAALDEFTSFRGFEEEGTL</sequence>
<dbReference type="RefSeq" id="WP_153549281.1">
    <property type="nucleotide sequence ID" value="NZ_WIXK01000015.1"/>
</dbReference>
<dbReference type="GO" id="GO:0016491">
    <property type="term" value="F:oxidoreductase activity"/>
    <property type="evidence" value="ECO:0007669"/>
    <property type="project" value="UniProtKB-KW"/>
</dbReference>
<comment type="cofactor">
    <cofactor evidence="1">
        <name>FMN</name>
        <dbReference type="ChEBI" id="CHEBI:58210"/>
    </cofactor>
</comment>
<name>A0A844B216_9RHOB</name>
<keyword evidence="4" id="KW-0288">FMN</keyword>
<organism evidence="7 8">
    <name type="scientific">Tritonibacter aquimaris</name>
    <dbReference type="NCBI Taxonomy" id="2663379"/>
    <lineage>
        <taxon>Bacteria</taxon>
        <taxon>Pseudomonadati</taxon>
        <taxon>Pseudomonadota</taxon>
        <taxon>Alphaproteobacteria</taxon>
        <taxon>Rhodobacterales</taxon>
        <taxon>Paracoccaceae</taxon>
        <taxon>Tritonibacter</taxon>
    </lineage>
</organism>
<dbReference type="PANTHER" id="PTHR43673">
    <property type="entry name" value="NAD(P)H NITROREDUCTASE YDGI-RELATED"/>
    <property type="match status" value="1"/>
</dbReference>
<evidence type="ECO:0000256" key="4">
    <source>
        <dbReference type="ARBA" id="ARBA00022643"/>
    </source>
</evidence>
<keyword evidence="8" id="KW-1185">Reference proteome</keyword>
<comment type="similarity">
    <text evidence="2">Belongs to the nitroreductase family.</text>
</comment>
<dbReference type="SUPFAM" id="SSF55469">
    <property type="entry name" value="FMN-dependent nitroreductase-like"/>
    <property type="match status" value="1"/>
</dbReference>
<dbReference type="Pfam" id="PF00881">
    <property type="entry name" value="Nitroreductase"/>
    <property type="match status" value="1"/>
</dbReference>
<dbReference type="InterPro" id="IPR029479">
    <property type="entry name" value="Nitroreductase"/>
</dbReference>
<evidence type="ECO:0000313" key="7">
    <source>
        <dbReference type="EMBL" id="MQY44392.1"/>
    </source>
</evidence>
<feature type="domain" description="Nitroreductase" evidence="6">
    <location>
        <begin position="9"/>
        <end position="198"/>
    </location>
</feature>
<dbReference type="Gene3D" id="3.40.109.10">
    <property type="entry name" value="NADH Oxidase"/>
    <property type="match status" value="1"/>
</dbReference>
<dbReference type="InterPro" id="IPR000415">
    <property type="entry name" value="Nitroreductase-like"/>
</dbReference>
<keyword evidence="3" id="KW-0285">Flavoprotein</keyword>
<comment type="caution">
    <text evidence="7">The sequence shown here is derived from an EMBL/GenBank/DDBJ whole genome shotgun (WGS) entry which is preliminary data.</text>
</comment>
<evidence type="ECO:0000256" key="1">
    <source>
        <dbReference type="ARBA" id="ARBA00001917"/>
    </source>
</evidence>
<evidence type="ECO:0000256" key="5">
    <source>
        <dbReference type="ARBA" id="ARBA00023002"/>
    </source>
</evidence>
<accession>A0A844B216</accession>
<reference evidence="7 8" key="1">
    <citation type="submission" date="2019-10" db="EMBL/GenBank/DDBJ databases">
        <title>Epibacterium sp. nov., isolated from seawater.</title>
        <authorList>
            <person name="Zhang X."/>
            <person name="Li N."/>
        </authorList>
    </citation>
    <scope>NUCLEOTIDE SEQUENCE [LARGE SCALE GENOMIC DNA]</scope>
    <source>
        <strain evidence="7 8">SM1969</strain>
    </source>
</reference>